<evidence type="ECO:0000313" key="2">
    <source>
        <dbReference type="Proteomes" id="UP000805193"/>
    </source>
</evidence>
<dbReference type="EMBL" id="JABSTQ010011491">
    <property type="protein sequence ID" value="KAG0410764.1"/>
    <property type="molecule type" value="Genomic_DNA"/>
</dbReference>
<keyword evidence="2" id="KW-1185">Reference proteome</keyword>
<protein>
    <submittedName>
        <fullName evidence="1">Uncharacterized protein</fullName>
    </submittedName>
</protein>
<sequence length="259" mass="28141">SWDRDGSPDLVPTPDTHPSAYRNDADGSVASATEDIVMEARLLDDPFSTPDDPSGLLEEHPCLLDDPSGLLNGPSGVSSGTFLDRTGKRVDLCDASRDECDLLGLNDMDTIPEEETSSATSELSTETSHLESDRSELGDLSSSESPVPRETGDDVSDTRMKRFEHASAAKNPLIVPAAYTVWIARRLGSGAVPYTGARTLGEKVGEGFERRRWPAPWSSASPVHRGRQIVRQMRPEPALPPFPTNAYNNLADFIVECPY</sequence>
<reference evidence="1 2" key="1">
    <citation type="journal article" date="2020" name="Cell">
        <title>Large-Scale Comparative Analyses of Tick Genomes Elucidate Their Genetic Diversity and Vector Capacities.</title>
        <authorList>
            <consortium name="Tick Genome and Microbiome Consortium (TIGMIC)"/>
            <person name="Jia N."/>
            <person name="Wang J."/>
            <person name="Shi W."/>
            <person name="Du L."/>
            <person name="Sun Y."/>
            <person name="Zhan W."/>
            <person name="Jiang J.F."/>
            <person name="Wang Q."/>
            <person name="Zhang B."/>
            <person name="Ji P."/>
            <person name="Bell-Sakyi L."/>
            <person name="Cui X.M."/>
            <person name="Yuan T.T."/>
            <person name="Jiang B.G."/>
            <person name="Yang W.F."/>
            <person name="Lam T.T."/>
            <person name="Chang Q.C."/>
            <person name="Ding S.J."/>
            <person name="Wang X.J."/>
            <person name="Zhu J.G."/>
            <person name="Ruan X.D."/>
            <person name="Zhao L."/>
            <person name="Wei J.T."/>
            <person name="Ye R.Z."/>
            <person name="Que T.C."/>
            <person name="Du C.H."/>
            <person name="Zhou Y.H."/>
            <person name="Cheng J.X."/>
            <person name="Dai P.F."/>
            <person name="Guo W.B."/>
            <person name="Han X.H."/>
            <person name="Huang E.J."/>
            <person name="Li L.F."/>
            <person name="Wei W."/>
            <person name="Gao Y.C."/>
            <person name="Liu J.Z."/>
            <person name="Shao H.Z."/>
            <person name="Wang X."/>
            <person name="Wang C.C."/>
            <person name="Yang T.C."/>
            <person name="Huo Q.B."/>
            <person name="Li W."/>
            <person name="Chen H.Y."/>
            <person name="Chen S.E."/>
            <person name="Zhou L.G."/>
            <person name="Ni X.B."/>
            <person name="Tian J.H."/>
            <person name="Sheng Y."/>
            <person name="Liu T."/>
            <person name="Pan Y.S."/>
            <person name="Xia L.Y."/>
            <person name="Li J."/>
            <person name="Zhao F."/>
            <person name="Cao W.C."/>
        </authorList>
    </citation>
    <scope>NUCLEOTIDE SEQUENCE [LARGE SCALE GENOMIC DNA]</scope>
    <source>
        <strain evidence="1">Iper-2018</strain>
    </source>
</reference>
<dbReference type="Proteomes" id="UP000805193">
    <property type="component" value="Unassembled WGS sequence"/>
</dbReference>
<comment type="caution">
    <text evidence="1">The sequence shown here is derived from an EMBL/GenBank/DDBJ whole genome shotgun (WGS) entry which is preliminary data.</text>
</comment>
<organism evidence="1 2">
    <name type="scientific">Ixodes persulcatus</name>
    <name type="common">Taiga tick</name>
    <dbReference type="NCBI Taxonomy" id="34615"/>
    <lineage>
        <taxon>Eukaryota</taxon>
        <taxon>Metazoa</taxon>
        <taxon>Ecdysozoa</taxon>
        <taxon>Arthropoda</taxon>
        <taxon>Chelicerata</taxon>
        <taxon>Arachnida</taxon>
        <taxon>Acari</taxon>
        <taxon>Parasitiformes</taxon>
        <taxon>Ixodida</taxon>
        <taxon>Ixodoidea</taxon>
        <taxon>Ixodidae</taxon>
        <taxon>Ixodinae</taxon>
        <taxon>Ixodes</taxon>
    </lineage>
</organism>
<gene>
    <name evidence="1" type="ORF">HPB47_012113</name>
</gene>
<accession>A0AC60NUE9</accession>
<evidence type="ECO:0000313" key="1">
    <source>
        <dbReference type="EMBL" id="KAG0410764.1"/>
    </source>
</evidence>
<feature type="non-terminal residue" evidence="1">
    <location>
        <position position="1"/>
    </location>
</feature>
<name>A0AC60NUE9_IXOPE</name>
<proteinExistence type="predicted"/>